<dbReference type="InterPro" id="IPR009057">
    <property type="entry name" value="Homeodomain-like_sf"/>
</dbReference>
<dbReference type="FunFam" id="1.10.10.60:FF:000007">
    <property type="entry name" value="Two-component response regulator"/>
    <property type="match status" value="1"/>
</dbReference>
<protein>
    <recommendedName>
        <fullName evidence="5">HTH myb-type domain-containing protein</fullName>
    </recommendedName>
</protein>
<feature type="region of interest" description="Disordered" evidence="4">
    <location>
        <begin position="1"/>
        <end position="20"/>
    </location>
</feature>
<evidence type="ECO:0000256" key="3">
    <source>
        <dbReference type="ARBA" id="ARBA00023242"/>
    </source>
</evidence>
<feature type="compositionally biased region" description="Low complexity" evidence="4">
    <location>
        <begin position="529"/>
        <end position="550"/>
    </location>
</feature>
<dbReference type="SUPFAM" id="SSF46689">
    <property type="entry name" value="Homeodomain-like"/>
    <property type="match status" value="1"/>
</dbReference>
<accession>A0A9D4TZ66</accession>
<dbReference type="NCBIfam" id="TIGR01557">
    <property type="entry name" value="myb_SHAQKYF"/>
    <property type="match status" value="1"/>
</dbReference>
<evidence type="ECO:0000313" key="6">
    <source>
        <dbReference type="EMBL" id="KAI3438452.1"/>
    </source>
</evidence>
<feature type="region of interest" description="Disordered" evidence="4">
    <location>
        <begin position="205"/>
        <end position="231"/>
    </location>
</feature>
<organism evidence="6 7">
    <name type="scientific">Chlorella vulgaris</name>
    <name type="common">Green alga</name>
    <dbReference type="NCBI Taxonomy" id="3077"/>
    <lineage>
        <taxon>Eukaryota</taxon>
        <taxon>Viridiplantae</taxon>
        <taxon>Chlorophyta</taxon>
        <taxon>core chlorophytes</taxon>
        <taxon>Trebouxiophyceae</taxon>
        <taxon>Chlorellales</taxon>
        <taxon>Chlorellaceae</taxon>
        <taxon>Chlorella clade</taxon>
        <taxon>Chlorella</taxon>
    </lineage>
</organism>
<dbReference type="GO" id="GO:0005634">
    <property type="term" value="C:nucleus"/>
    <property type="evidence" value="ECO:0007669"/>
    <property type="project" value="TreeGrafter"/>
</dbReference>
<dbReference type="GO" id="GO:0003700">
    <property type="term" value="F:DNA-binding transcription factor activity"/>
    <property type="evidence" value="ECO:0007669"/>
    <property type="project" value="InterPro"/>
</dbReference>
<feature type="region of interest" description="Disordered" evidence="4">
    <location>
        <begin position="299"/>
        <end position="325"/>
    </location>
</feature>
<comment type="caution">
    <text evidence="6">The sequence shown here is derived from an EMBL/GenBank/DDBJ whole genome shotgun (WGS) entry which is preliminary data.</text>
</comment>
<dbReference type="EMBL" id="SIDB01000001">
    <property type="protein sequence ID" value="KAI3438452.1"/>
    <property type="molecule type" value="Genomic_DNA"/>
</dbReference>
<feature type="domain" description="HTH myb-type" evidence="5">
    <location>
        <begin position="329"/>
        <end position="388"/>
    </location>
</feature>
<keyword evidence="2" id="KW-0804">Transcription</keyword>
<dbReference type="PROSITE" id="PS51294">
    <property type="entry name" value="HTH_MYB"/>
    <property type="match status" value="1"/>
</dbReference>
<reference evidence="6" key="1">
    <citation type="journal article" date="2019" name="Plant J.">
        <title>Chlorella vulgaris genome assembly and annotation reveals the molecular basis for metabolic acclimation to high light conditions.</title>
        <authorList>
            <person name="Cecchin M."/>
            <person name="Marcolungo L."/>
            <person name="Rossato M."/>
            <person name="Girolomoni L."/>
            <person name="Cosentino E."/>
            <person name="Cuine S."/>
            <person name="Li-Beisson Y."/>
            <person name="Delledonne M."/>
            <person name="Ballottari M."/>
        </authorList>
    </citation>
    <scope>NUCLEOTIDE SEQUENCE</scope>
    <source>
        <strain evidence="6">211/11P</strain>
    </source>
</reference>
<evidence type="ECO:0000256" key="4">
    <source>
        <dbReference type="SAM" id="MobiDB-lite"/>
    </source>
</evidence>
<dbReference type="OrthoDB" id="60033at2759"/>
<reference evidence="6" key="2">
    <citation type="submission" date="2020-11" db="EMBL/GenBank/DDBJ databases">
        <authorList>
            <person name="Cecchin M."/>
            <person name="Marcolungo L."/>
            <person name="Rossato M."/>
            <person name="Girolomoni L."/>
            <person name="Cosentino E."/>
            <person name="Cuine S."/>
            <person name="Li-Beisson Y."/>
            <person name="Delledonne M."/>
            <person name="Ballottari M."/>
        </authorList>
    </citation>
    <scope>NUCLEOTIDE SEQUENCE</scope>
    <source>
        <strain evidence="6">211/11P</strain>
        <tissue evidence="6">Whole cell</tissue>
    </source>
</reference>
<keyword evidence="3" id="KW-0539">Nucleus</keyword>
<sequence length="604" mass="59878">MEALEVKRAERKHRAGPQASAVCQPVACMPPPAGAGASHHKAPSPKNPALLENFAASAGGAPAALRLSDRPGIAGPHMPLSNTQPEPPFARPAVPWAGSLALAPVGPALPLQRSSPGDLAQPLQRAALAAAAALSRATPQPLKQQQQGTLSAAQGLSQLMAARPASLNRADPAAAITVKPEPAAICRELRPTTPSAAPAPAAAVAAPAIPGPQPPSLASVLGKRKADGGPLDQPVPQQTLLPAPGALALGVPMLPHLSAASTAPVLGRPLASAAPPAGLLPAAQTPALYSYTRGVGGEVRAGTDEEEDGASAGVAWGVGAPPDTATAGEARKARLVWTQELHNRFINALSHLGLKNAVPKSILAMMDVDGMSRENVASHLQKYRLYLRRLGGFSSKDRGDADALQRMHERNVQAMAAQMMQQRLVAMRGAQPGMLLALGHTHYAAAAAGGAAAPSGTLETLAAAALHIPPLASPAAPAVHASSNGVAAGAGQGSGPWLLPLPGHAPAPSSMPESEDAGVLHTGSGNGGAASAAAAASPPAQSPGAALAAPTPGDHALVSAAVGGANRPQPQLPLAAGAQVGSCCAGTRAAAAPAATVGAPVDPK</sequence>
<gene>
    <name evidence="6" type="ORF">D9Q98_000881</name>
</gene>
<dbReference type="Gene3D" id="1.10.10.60">
    <property type="entry name" value="Homeodomain-like"/>
    <property type="match status" value="1"/>
</dbReference>
<dbReference type="Proteomes" id="UP001055712">
    <property type="component" value="Unassembled WGS sequence"/>
</dbReference>
<dbReference type="InterPro" id="IPR044841">
    <property type="entry name" value="LUX/BOA-like"/>
</dbReference>
<dbReference type="PANTHER" id="PTHR31442:SF29">
    <property type="entry name" value="HOMEODOMAIN-LIKE SUPERFAMILY PROTEIN"/>
    <property type="match status" value="1"/>
</dbReference>
<evidence type="ECO:0000259" key="5">
    <source>
        <dbReference type="PROSITE" id="PS51294"/>
    </source>
</evidence>
<dbReference type="Pfam" id="PF00249">
    <property type="entry name" value="Myb_DNA-binding"/>
    <property type="match status" value="1"/>
</dbReference>
<keyword evidence="7" id="KW-1185">Reference proteome</keyword>
<dbReference type="InterPro" id="IPR017930">
    <property type="entry name" value="Myb_dom"/>
</dbReference>
<feature type="compositionally biased region" description="Low complexity" evidence="4">
    <location>
        <begin position="310"/>
        <end position="320"/>
    </location>
</feature>
<keyword evidence="1" id="KW-0805">Transcription regulation</keyword>
<evidence type="ECO:0000256" key="1">
    <source>
        <dbReference type="ARBA" id="ARBA00023015"/>
    </source>
</evidence>
<feature type="region of interest" description="Disordered" evidence="4">
    <location>
        <begin position="497"/>
        <end position="551"/>
    </location>
</feature>
<evidence type="ECO:0000256" key="2">
    <source>
        <dbReference type="ARBA" id="ARBA00023163"/>
    </source>
</evidence>
<dbReference type="InterPro" id="IPR006447">
    <property type="entry name" value="Myb_dom_plants"/>
</dbReference>
<dbReference type="InterPro" id="IPR001005">
    <property type="entry name" value="SANT/Myb"/>
</dbReference>
<name>A0A9D4TZ66_CHLVU</name>
<dbReference type="PANTHER" id="PTHR31442">
    <property type="entry name" value="HOMEODOMAIN-LIKE SUPERFAMILY PROTEIN-RELATED"/>
    <property type="match status" value="1"/>
</dbReference>
<proteinExistence type="predicted"/>
<dbReference type="AlphaFoldDB" id="A0A9D4TZ66"/>
<evidence type="ECO:0000313" key="7">
    <source>
        <dbReference type="Proteomes" id="UP001055712"/>
    </source>
</evidence>
<dbReference type="GO" id="GO:0003677">
    <property type="term" value="F:DNA binding"/>
    <property type="evidence" value="ECO:0007669"/>
    <property type="project" value="InterPro"/>
</dbReference>